<keyword evidence="2" id="KW-1185">Reference proteome</keyword>
<evidence type="ECO:0000313" key="2">
    <source>
        <dbReference type="Proteomes" id="UP000223968"/>
    </source>
</evidence>
<dbReference type="OrthoDB" id="4193134at2759"/>
<organism evidence="1 2">
    <name type="scientific">Helicocarpus griseus UAMH5409</name>
    <dbReference type="NCBI Taxonomy" id="1447875"/>
    <lineage>
        <taxon>Eukaryota</taxon>
        <taxon>Fungi</taxon>
        <taxon>Dikarya</taxon>
        <taxon>Ascomycota</taxon>
        <taxon>Pezizomycotina</taxon>
        <taxon>Eurotiomycetes</taxon>
        <taxon>Eurotiomycetidae</taxon>
        <taxon>Onygenales</taxon>
        <taxon>Ajellomycetaceae</taxon>
        <taxon>Helicocarpus</taxon>
    </lineage>
</organism>
<dbReference type="EMBL" id="PDNB01000019">
    <property type="protein sequence ID" value="PGH16209.1"/>
    <property type="molecule type" value="Genomic_DNA"/>
</dbReference>
<evidence type="ECO:0000313" key="1">
    <source>
        <dbReference type="EMBL" id="PGH16209.1"/>
    </source>
</evidence>
<sequence>MELQYAQKQADFYNDLEDPSRRDQTIGSIHCGLGNPNLVQVPKVFGEKGELLWRHGSFNVRIPVCINRTTTRLNNSGSSLPSKLGLRIPLPYRIGEEAFPGNSEEKVRSEPATYTWVNKHCPDISVPRLRGFELTGGLSFCEPRSLSFWQRAKLRIWRFIHDLYRSGESITSDYVPQQRAALLDRNYILVDWIKDTNAQILSTVFLKPHTDLQSENPYRSISKIMISLASIPQPRIGSWTINDSRQISLTNRPIFYLDLLAGHDNRLIYQKNAIYSEDDARTQAKDVLLMR</sequence>
<reference evidence="1 2" key="1">
    <citation type="submission" date="2017-10" db="EMBL/GenBank/DDBJ databases">
        <title>Comparative genomics in systemic dimorphic fungi from Ajellomycetaceae.</title>
        <authorList>
            <person name="Munoz J.F."/>
            <person name="Mcewen J.G."/>
            <person name="Clay O.K."/>
            <person name="Cuomo C.A."/>
        </authorList>
    </citation>
    <scope>NUCLEOTIDE SEQUENCE [LARGE SCALE GENOMIC DNA]</scope>
    <source>
        <strain evidence="1 2">UAMH5409</strain>
    </source>
</reference>
<dbReference type="Proteomes" id="UP000223968">
    <property type="component" value="Unassembled WGS sequence"/>
</dbReference>
<accession>A0A2B7Y508</accession>
<proteinExistence type="predicted"/>
<gene>
    <name evidence="1" type="ORF">AJ79_01978</name>
</gene>
<dbReference type="AlphaFoldDB" id="A0A2B7Y508"/>
<comment type="caution">
    <text evidence="1">The sequence shown here is derived from an EMBL/GenBank/DDBJ whole genome shotgun (WGS) entry which is preliminary data.</text>
</comment>
<dbReference type="STRING" id="1447875.A0A2B7Y508"/>
<protein>
    <submittedName>
        <fullName evidence="1">Uncharacterized protein</fullName>
    </submittedName>
</protein>
<name>A0A2B7Y508_9EURO</name>